<dbReference type="GO" id="GO:0008914">
    <property type="term" value="F:leucyl-tRNA--protein transferase activity"/>
    <property type="evidence" value="ECO:0007669"/>
    <property type="project" value="InterPro"/>
</dbReference>
<dbReference type="InterPro" id="IPR042203">
    <property type="entry name" value="Leu/Phe-tRNA_Trfase_C"/>
</dbReference>
<keyword evidence="3" id="KW-0012">Acyltransferase</keyword>
<sequence>MGAGLCCSRVAEPRRHEKRPPELGAPARAARRGRTERGMARIPSSMPLDKLDLILPQLIDNGLPDNGEFLLADLDASKRTPALIAILVWHGYLPMGGMGMLLPKIHKARCVLPPSEVHVGKKVRKRAKGFRLSVNQAWPAVVSSIQQLTFTYSKGDCWLTNEIAAAYQAVGQADSQWRRGNIRFHSIELWHTASGELVAGEIGYTCGGVYSSCTGFTRKADYPGTGGVQLAALGRWLARCGFELWDLGMELDYKLELGGKMVSRSDWAEKIRALRSLPAELTTPAAEDAEAHRLLAGPPPGAAEEELPARQPLAGSSMPSPSPMAQEPAVSSAVPA</sequence>
<evidence type="ECO:0000256" key="2">
    <source>
        <dbReference type="ARBA" id="ARBA00022679"/>
    </source>
</evidence>
<accession>A0A7S4WCZ6</accession>
<dbReference type="Gene3D" id="3.40.630.70">
    <property type="entry name" value="Leucyl/phenylalanyl-tRNA-protein transferase, C-terminal domain"/>
    <property type="match status" value="1"/>
</dbReference>
<proteinExistence type="predicted"/>
<dbReference type="PANTHER" id="PTHR30098">
    <property type="entry name" value="LEUCYL/PHENYLALANYL-TRNA--PROTEIN TRANSFERASE"/>
    <property type="match status" value="1"/>
</dbReference>
<dbReference type="InterPro" id="IPR004616">
    <property type="entry name" value="Leu/Phe-tRNA_Trfase"/>
</dbReference>
<feature type="region of interest" description="Disordered" evidence="4">
    <location>
        <begin position="12"/>
        <end position="37"/>
    </location>
</feature>
<dbReference type="AlphaFoldDB" id="A0A7S4WCZ6"/>
<keyword evidence="2" id="KW-0808">Transferase</keyword>
<dbReference type="InterPro" id="IPR016181">
    <property type="entry name" value="Acyl_CoA_acyltransferase"/>
</dbReference>
<evidence type="ECO:0000256" key="4">
    <source>
        <dbReference type="SAM" id="MobiDB-lite"/>
    </source>
</evidence>
<organism evidence="5">
    <name type="scientific">Alexandrium monilatum</name>
    <dbReference type="NCBI Taxonomy" id="311494"/>
    <lineage>
        <taxon>Eukaryota</taxon>
        <taxon>Sar</taxon>
        <taxon>Alveolata</taxon>
        <taxon>Dinophyceae</taxon>
        <taxon>Gonyaulacales</taxon>
        <taxon>Pyrocystaceae</taxon>
        <taxon>Alexandrium</taxon>
    </lineage>
</organism>
<gene>
    <name evidence="5" type="ORF">AMON00008_LOCUS60820</name>
</gene>
<dbReference type="Pfam" id="PF03588">
    <property type="entry name" value="Leu_Phe_trans"/>
    <property type="match status" value="1"/>
</dbReference>
<feature type="compositionally biased region" description="Basic and acidic residues" evidence="4">
    <location>
        <begin position="12"/>
        <end position="21"/>
    </location>
</feature>
<evidence type="ECO:0000313" key="5">
    <source>
        <dbReference type="EMBL" id="CAE4662608.1"/>
    </source>
</evidence>
<evidence type="ECO:0000256" key="3">
    <source>
        <dbReference type="ARBA" id="ARBA00023315"/>
    </source>
</evidence>
<protein>
    <recommendedName>
        <fullName evidence="6">Leucyl/phenylalanyl-tRNA--protein transferase</fullName>
    </recommendedName>
</protein>
<evidence type="ECO:0000256" key="1">
    <source>
        <dbReference type="ARBA" id="ARBA00022490"/>
    </source>
</evidence>
<dbReference type="SUPFAM" id="SSF55729">
    <property type="entry name" value="Acyl-CoA N-acyltransferases (Nat)"/>
    <property type="match status" value="1"/>
</dbReference>
<evidence type="ECO:0008006" key="6">
    <source>
        <dbReference type="Google" id="ProtNLM"/>
    </source>
</evidence>
<name>A0A7S4WCZ6_9DINO</name>
<dbReference type="GO" id="GO:0030163">
    <property type="term" value="P:protein catabolic process"/>
    <property type="evidence" value="ECO:0007669"/>
    <property type="project" value="InterPro"/>
</dbReference>
<dbReference type="EMBL" id="HBNR01084968">
    <property type="protein sequence ID" value="CAE4662608.1"/>
    <property type="molecule type" value="Transcribed_RNA"/>
</dbReference>
<dbReference type="GO" id="GO:0005737">
    <property type="term" value="C:cytoplasm"/>
    <property type="evidence" value="ECO:0007669"/>
    <property type="project" value="TreeGrafter"/>
</dbReference>
<reference evidence="5" key="1">
    <citation type="submission" date="2021-01" db="EMBL/GenBank/DDBJ databases">
        <authorList>
            <person name="Corre E."/>
            <person name="Pelletier E."/>
            <person name="Niang G."/>
            <person name="Scheremetjew M."/>
            <person name="Finn R."/>
            <person name="Kale V."/>
            <person name="Holt S."/>
            <person name="Cochrane G."/>
            <person name="Meng A."/>
            <person name="Brown T."/>
            <person name="Cohen L."/>
        </authorList>
    </citation>
    <scope>NUCLEOTIDE SEQUENCE</scope>
    <source>
        <strain evidence="5">CCMP3105</strain>
    </source>
</reference>
<keyword evidence="1" id="KW-0963">Cytoplasm</keyword>
<dbReference type="PANTHER" id="PTHR30098:SF2">
    <property type="entry name" value="LEUCYL_PHENYLALANYL-TRNA--PROTEIN TRANSFERASE"/>
    <property type="match status" value="1"/>
</dbReference>
<feature type="region of interest" description="Disordered" evidence="4">
    <location>
        <begin position="291"/>
        <end position="336"/>
    </location>
</feature>